<gene>
    <name evidence="13" type="ORF">WN55_00693</name>
</gene>
<evidence type="ECO:0000256" key="3">
    <source>
        <dbReference type="ARBA" id="ARBA00022737"/>
    </source>
</evidence>
<evidence type="ECO:0000256" key="5">
    <source>
        <dbReference type="ARBA" id="ARBA00022833"/>
    </source>
</evidence>
<feature type="region of interest" description="Disordered" evidence="11">
    <location>
        <begin position="444"/>
        <end position="464"/>
    </location>
</feature>
<protein>
    <recommendedName>
        <fullName evidence="12">C2H2-type domain-containing protein</fullName>
    </recommendedName>
</protein>
<dbReference type="SMART" id="SM00355">
    <property type="entry name" value="ZnF_C2H2"/>
    <property type="match status" value="2"/>
</dbReference>
<evidence type="ECO:0000256" key="1">
    <source>
        <dbReference type="ARBA" id="ARBA00004123"/>
    </source>
</evidence>
<feature type="compositionally biased region" description="Polar residues" evidence="11">
    <location>
        <begin position="283"/>
        <end position="298"/>
    </location>
</feature>
<evidence type="ECO:0000256" key="10">
    <source>
        <dbReference type="PROSITE-ProRule" id="PRU00042"/>
    </source>
</evidence>
<dbReference type="PANTHER" id="PTHR46105">
    <property type="entry name" value="AGAP004733-PA"/>
    <property type="match status" value="1"/>
</dbReference>
<dbReference type="SUPFAM" id="SSF54695">
    <property type="entry name" value="POZ domain"/>
    <property type="match status" value="1"/>
</dbReference>
<feature type="compositionally biased region" description="Basic and acidic residues" evidence="11">
    <location>
        <begin position="196"/>
        <end position="212"/>
    </location>
</feature>
<keyword evidence="3" id="KW-0677">Repeat</keyword>
<name>A0A154P041_DUFNO</name>
<reference evidence="13 14" key="1">
    <citation type="submission" date="2015-07" db="EMBL/GenBank/DDBJ databases">
        <title>The genome of Dufourea novaeangliae.</title>
        <authorList>
            <person name="Pan H."/>
            <person name="Kapheim K."/>
        </authorList>
    </citation>
    <scope>NUCLEOTIDE SEQUENCE [LARGE SCALE GENOMIC DNA]</scope>
    <source>
        <strain evidence="13">0120121106</strain>
        <tissue evidence="13">Whole body</tissue>
    </source>
</reference>
<dbReference type="PROSITE" id="PS00028">
    <property type="entry name" value="ZINC_FINGER_C2H2_1"/>
    <property type="match status" value="2"/>
</dbReference>
<accession>A0A154P041</accession>
<evidence type="ECO:0000259" key="12">
    <source>
        <dbReference type="PROSITE" id="PS50157"/>
    </source>
</evidence>
<keyword evidence="9" id="KW-0539">Nucleus</keyword>
<feature type="region of interest" description="Disordered" evidence="11">
    <location>
        <begin position="237"/>
        <end position="337"/>
    </location>
</feature>
<keyword evidence="5" id="KW-0862">Zinc</keyword>
<feature type="region of interest" description="Disordered" evidence="11">
    <location>
        <begin position="1"/>
        <end position="30"/>
    </location>
</feature>
<dbReference type="GO" id="GO:0000978">
    <property type="term" value="F:RNA polymerase II cis-regulatory region sequence-specific DNA binding"/>
    <property type="evidence" value="ECO:0007669"/>
    <property type="project" value="TreeGrafter"/>
</dbReference>
<comment type="subcellular location">
    <subcellularLocation>
        <location evidence="1">Nucleus</location>
    </subcellularLocation>
</comment>
<dbReference type="GO" id="GO:0005634">
    <property type="term" value="C:nucleus"/>
    <property type="evidence" value="ECO:0007669"/>
    <property type="project" value="UniProtKB-SubCell"/>
</dbReference>
<evidence type="ECO:0000313" key="14">
    <source>
        <dbReference type="Proteomes" id="UP000076502"/>
    </source>
</evidence>
<dbReference type="PANTHER" id="PTHR46105:SF5">
    <property type="entry name" value="ZINC FINGER AND BTB DOMAIN-CONTAINING PROTEIN 44 ISOFORM X1"/>
    <property type="match status" value="1"/>
</dbReference>
<evidence type="ECO:0000256" key="6">
    <source>
        <dbReference type="ARBA" id="ARBA00023015"/>
    </source>
</evidence>
<feature type="domain" description="C2H2-type" evidence="12">
    <location>
        <begin position="477"/>
        <end position="505"/>
    </location>
</feature>
<evidence type="ECO:0000256" key="9">
    <source>
        <dbReference type="ARBA" id="ARBA00023242"/>
    </source>
</evidence>
<keyword evidence="2" id="KW-0479">Metal-binding</keyword>
<dbReference type="Pfam" id="PF00651">
    <property type="entry name" value="BTB"/>
    <property type="match status" value="1"/>
</dbReference>
<dbReference type="AlphaFoldDB" id="A0A154P041"/>
<evidence type="ECO:0000256" key="4">
    <source>
        <dbReference type="ARBA" id="ARBA00022771"/>
    </source>
</evidence>
<dbReference type="GO" id="GO:0000981">
    <property type="term" value="F:DNA-binding transcription factor activity, RNA polymerase II-specific"/>
    <property type="evidence" value="ECO:0007669"/>
    <property type="project" value="TreeGrafter"/>
</dbReference>
<feature type="compositionally biased region" description="Polar residues" evidence="11">
    <location>
        <begin position="177"/>
        <end position="188"/>
    </location>
</feature>
<dbReference type="InterPro" id="IPR000210">
    <property type="entry name" value="BTB/POZ_dom"/>
</dbReference>
<dbReference type="InterPro" id="IPR013087">
    <property type="entry name" value="Znf_C2H2_type"/>
</dbReference>
<organism evidence="13 14">
    <name type="scientific">Dufourea novaeangliae</name>
    <name type="common">Sweat bee</name>
    <dbReference type="NCBI Taxonomy" id="178035"/>
    <lineage>
        <taxon>Eukaryota</taxon>
        <taxon>Metazoa</taxon>
        <taxon>Ecdysozoa</taxon>
        <taxon>Arthropoda</taxon>
        <taxon>Hexapoda</taxon>
        <taxon>Insecta</taxon>
        <taxon>Pterygota</taxon>
        <taxon>Neoptera</taxon>
        <taxon>Endopterygota</taxon>
        <taxon>Hymenoptera</taxon>
        <taxon>Apocrita</taxon>
        <taxon>Aculeata</taxon>
        <taxon>Apoidea</taxon>
        <taxon>Anthophila</taxon>
        <taxon>Halictidae</taxon>
        <taxon>Rophitinae</taxon>
        <taxon>Dufourea</taxon>
    </lineage>
</organism>
<keyword evidence="7" id="KW-0238">DNA-binding</keyword>
<keyword evidence="8" id="KW-0804">Transcription</keyword>
<evidence type="ECO:0000256" key="2">
    <source>
        <dbReference type="ARBA" id="ARBA00022723"/>
    </source>
</evidence>
<dbReference type="Gene3D" id="3.30.710.10">
    <property type="entry name" value="Potassium Channel Kv1.1, Chain A"/>
    <property type="match status" value="1"/>
</dbReference>
<sequence>MNALKASCAIRERTRDRESKRETSFAPSSGKLPGGEAFAPLLNYMYTGRLEVTLDNVYSVLLATHLLHMPGALEQCRAALLRLRAPPPPLPVPIGPTSTLTSTSMPPVSTTGNILRPIPNRLMIDPGMCWPTTTLYPSTGPTTNASIGIHHLPRLQPSVLMQSTVPLNVSVIPTPVGQETSTRYSEASSPKPPPFHMERNHGSREIGHRSPERMSSSFIAAAAFTAFANSSTARALSPCRSISPAPSSDGSQSSIPSNRSKKSSKSPAEQRQTKEEREYERATSLQNGQTQNRGSPVTSADEIGLARGRSNETTTSRDTDRPRSSKRRRGSSAGNDTSIGVLSVVYDVACCDGPVKFHRVLNENYSSTSAASCGSGSQTRLPRCYEAENASSENDENGGPVGKVCETLEPEPATAAAGSYTCGYCRHTFKSQYCYRKHTKRHLLPTRGNEPAGNRQKQEHSKNRREVRLLDLNVQYYPCKICGCKFPSYYFVHKHRKLCHAEETPQQPEEIGATEEDRKMKRIDPFWRIDTRYRCKQTRLGEKVMLGKVPSISEINLLSDRRHYATFSTRKPSLQCTRVHLWMLGFLEVAFVELLSD</sequence>
<keyword evidence="14" id="KW-1185">Reference proteome</keyword>
<dbReference type="GO" id="GO:0008270">
    <property type="term" value="F:zinc ion binding"/>
    <property type="evidence" value="ECO:0007669"/>
    <property type="project" value="UniProtKB-KW"/>
</dbReference>
<proteinExistence type="predicted"/>
<dbReference type="InterPro" id="IPR050457">
    <property type="entry name" value="ZnFinger_BTB_dom_contain"/>
</dbReference>
<evidence type="ECO:0000256" key="8">
    <source>
        <dbReference type="ARBA" id="ARBA00023163"/>
    </source>
</evidence>
<evidence type="ECO:0000256" key="11">
    <source>
        <dbReference type="SAM" id="MobiDB-lite"/>
    </source>
</evidence>
<evidence type="ECO:0000313" key="13">
    <source>
        <dbReference type="EMBL" id="KZC04618.1"/>
    </source>
</evidence>
<dbReference type="STRING" id="178035.A0A154P041"/>
<feature type="compositionally biased region" description="Basic and acidic residues" evidence="11">
    <location>
        <begin position="10"/>
        <end position="23"/>
    </location>
</feature>
<keyword evidence="6" id="KW-0805">Transcription regulation</keyword>
<dbReference type="EMBL" id="KQ434782">
    <property type="protein sequence ID" value="KZC04618.1"/>
    <property type="molecule type" value="Genomic_DNA"/>
</dbReference>
<feature type="compositionally biased region" description="Basic and acidic residues" evidence="11">
    <location>
        <begin position="271"/>
        <end position="281"/>
    </location>
</feature>
<keyword evidence="4 10" id="KW-0863">Zinc-finger</keyword>
<feature type="compositionally biased region" description="Low complexity" evidence="11">
    <location>
        <begin position="237"/>
        <end position="258"/>
    </location>
</feature>
<feature type="region of interest" description="Disordered" evidence="11">
    <location>
        <begin position="175"/>
        <end position="213"/>
    </location>
</feature>
<dbReference type="InterPro" id="IPR011333">
    <property type="entry name" value="SKP1/BTB/POZ_sf"/>
</dbReference>
<dbReference type="PROSITE" id="PS50157">
    <property type="entry name" value="ZINC_FINGER_C2H2_2"/>
    <property type="match status" value="1"/>
</dbReference>
<dbReference type="Proteomes" id="UP000076502">
    <property type="component" value="Unassembled WGS sequence"/>
</dbReference>
<evidence type="ECO:0000256" key="7">
    <source>
        <dbReference type="ARBA" id="ARBA00023125"/>
    </source>
</evidence>